<evidence type="ECO:0000313" key="3">
    <source>
        <dbReference type="Proteomes" id="UP001262754"/>
    </source>
</evidence>
<dbReference type="Pfam" id="PF01796">
    <property type="entry name" value="OB_ChsH2_C"/>
    <property type="match status" value="1"/>
</dbReference>
<proteinExistence type="predicted"/>
<dbReference type="EMBL" id="JAVDRL010000019">
    <property type="protein sequence ID" value="MDR6534083.1"/>
    <property type="molecule type" value="Genomic_DNA"/>
</dbReference>
<protein>
    <submittedName>
        <fullName evidence="2">OB-fold protein</fullName>
    </submittedName>
</protein>
<evidence type="ECO:0000313" key="2">
    <source>
        <dbReference type="EMBL" id="MDR6534083.1"/>
    </source>
</evidence>
<feature type="domain" description="ChsH2 C-terminal OB-fold" evidence="1">
    <location>
        <begin position="48"/>
        <end position="107"/>
    </location>
</feature>
<name>A0ABU1N6L8_9CAUL</name>
<comment type="caution">
    <text evidence="2">The sequence shown here is derived from an EMBL/GenBank/DDBJ whole genome shotgun (WGS) entry which is preliminary data.</text>
</comment>
<dbReference type="Proteomes" id="UP001262754">
    <property type="component" value="Unassembled WGS sequence"/>
</dbReference>
<reference evidence="2 3" key="1">
    <citation type="submission" date="2023-07" db="EMBL/GenBank/DDBJ databases">
        <title>Sorghum-associated microbial communities from plants grown in Nebraska, USA.</title>
        <authorList>
            <person name="Schachtman D."/>
        </authorList>
    </citation>
    <scope>NUCLEOTIDE SEQUENCE [LARGE SCALE GENOMIC DNA]</scope>
    <source>
        <strain evidence="2 3">DS2154</strain>
    </source>
</reference>
<sequence>MDVTHPDAEFRAFLVAGRFMIQRSKSSGVHVFYPRAVAPGTGARDLEWVEASGRGVVYSTTVVRKKPPEPSYNVALIDLAEGPRMMSRVEGVEPAAVAIGMAVQARIVDQDGEPVVVFDAVEPAA</sequence>
<keyword evidence="3" id="KW-1185">Reference proteome</keyword>
<evidence type="ECO:0000259" key="1">
    <source>
        <dbReference type="Pfam" id="PF01796"/>
    </source>
</evidence>
<dbReference type="InterPro" id="IPR052513">
    <property type="entry name" value="Thioester_dehydratase-like"/>
</dbReference>
<organism evidence="2 3">
    <name type="scientific">Caulobacter rhizosphaerae</name>
    <dbReference type="NCBI Taxonomy" id="2010972"/>
    <lineage>
        <taxon>Bacteria</taxon>
        <taxon>Pseudomonadati</taxon>
        <taxon>Pseudomonadota</taxon>
        <taxon>Alphaproteobacteria</taxon>
        <taxon>Caulobacterales</taxon>
        <taxon>Caulobacteraceae</taxon>
        <taxon>Caulobacter</taxon>
    </lineage>
</organism>
<dbReference type="InterPro" id="IPR002878">
    <property type="entry name" value="ChsH2_C"/>
</dbReference>
<accession>A0ABU1N6L8</accession>
<dbReference type="RefSeq" id="WP_310035244.1">
    <property type="nucleotide sequence ID" value="NZ_JAVDRL010000019.1"/>
</dbReference>
<dbReference type="PANTHER" id="PTHR34075">
    <property type="entry name" value="BLR3430 PROTEIN"/>
    <property type="match status" value="1"/>
</dbReference>
<dbReference type="InterPro" id="IPR012340">
    <property type="entry name" value="NA-bd_OB-fold"/>
</dbReference>
<dbReference type="SUPFAM" id="SSF50249">
    <property type="entry name" value="Nucleic acid-binding proteins"/>
    <property type="match status" value="1"/>
</dbReference>
<gene>
    <name evidence="2" type="ORF">J2800_004854</name>
</gene>
<dbReference type="PANTHER" id="PTHR34075:SF5">
    <property type="entry name" value="BLR3430 PROTEIN"/>
    <property type="match status" value="1"/>
</dbReference>